<organism evidence="1 2">
    <name type="scientific">Seiridium unicorne</name>
    <dbReference type="NCBI Taxonomy" id="138068"/>
    <lineage>
        <taxon>Eukaryota</taxon>
        <taxon>Fungi</taxon>
        <taxon>Dikarya</taxon>
        <taxon>Ascomycota</taxon>
        <taxon>Pezizomycotina</taxon>
        <taxon>Sordariomycetes</taxon>
        <taxon>Xylariomycetidae</taxon>
        <taxon>Amphisphaeriales</taxon>
        <taxon>Sporocadaceae</taxon>
        <taxon>Seiridium</taxon>
    </lineage>
</organism>
<sequence length="76" mass="9025">MPTIEFRQTTGSLKEHWIIAWPEIRTTLIQWTIRAYEPALYHLEAFCEEAEVNNTKPEVLSVFLPVETIEEIIHDW</sequence>
<dbReference type="Proteomes" id="UP001408356">
    <property type="component" value="Unassembled WGS sequence"/>
</dbReference>
<gene>
    <name evidence="1" type="ORF">SUNI508_07158</name>
</gene>
<protein>
    <submittedName>
        <fullName evidence="1">Uncharacterized protein</fullName>
    </submittedName>
</protein>
<keyword evidence="2" id="KW-1185">Reference proteome</keyword>
<proteinExistence type="predicted"/>
<reference evidence="1 2" key="1">
    <citation type="journal article" date="2024" name="J. Plant Pathol.">
        <title>Sequence and assembly of the genome of Seiridium unicorne, isolate CBS 538.82, causal agent of cypress canker disease.</title>
        <authorList>
            <person name="Scali E."/>
            <person name="Rocca G.D."/>
            <person name="Danti R."/>
            <person name="Garbelotto M."/>
            <person name="Barberini S."/>
            <person name="Baroncelli R."/>
            <person name="Emiliani G."/>
        </authorList>
    </citation>
    <scope>NUCLEOTIDE SEQUENCE [LARGE SCALE GENOMIC DNA]</scope>
    <source>
        <strain evidence="1 2">BM-138-508</strain>
    </source>
</reference>
<dbReference type="EMBL" id="JARVKF010000299">
    <property type="protein sequence ID" value="KAK9419672.1"/>
    <property type="molecule type" value="Genomic_DNA"/>
</dbReference>
<comment type="caution">
    <text evidence="1">The sequence shown here is derived from an EMBL/GenBank/DDBJ whole genome shotgun (WGS) entry which is preliminary data.</text>
</comment>
<name>A0ABR2UYH4_9PEZI</name>
<evidence type="ECO:0000313" key="1">
    <source>
        <dbReference type="EMBL" id="KAK9419672.1"/>
    </source>
</evidence>
<evidence type="ECO:0000313" key="2">
    <source>
        <dbReference type="Proteomes" id="UP001408356"/>
    </source>
</evidence>
<accession>A0ABR2UYH4</accession>